<dbReference type="Gene3D" id="1.20.1250.20">
    <property type="entry name" value="MFS general substrate transporter like domains"/>
    <property type="match status" value="2"/>
</dbReference>
<protein>
    <submittedName>
        <fullName evidence="6">77 permeases of the major facilitator superfamily</fullName>
    </submittedName>
</protein>
<keyword evidence="2 5" id="KW-0812">Transmembrane</keyword>
<dbReference type="EMBL" id="GU474844">
    <property type="protein sequence ID" value="ADI16696.1"/>
    <property type="molecule type" value="Genomic_DNA"/>
</dbReference>
<feature type="transmembrane region" description="Helical" evidence="5">
    <location>
        <begin position="84"/>
        <end position="102"/>
    </location>
</feature>
<feature type="transmembrane region" description="Helical" evidence="5">
    <location>
        <begin position="57"/>
        <end position="77"/>
    </location>
</feature>
<name>E0XQK5_9GAMM</name>
<feature type="transmembrane region" description="Helical" evidence="5">
    <location>
        <begin position="331"/>
        <end position="353"/>
    </location>
</feature>
<evidence type="ECO:0000256" key="5">
    <source>
        <dbReference type="SAM" id="Phobius"/>
    </source>
</evidence>
<dbReference type="InterPro" id="IPR051337">
    <property type="entry name" value="OPA_Antiporter"/>
</dbReference>
<feature type="transmembrane region" description="Helical" evidence="5">
    <location>
        <begin position="157"/>
        <end position="175"/>
    </location>
</feature>
<feature type="transmembrane region" description="Helical" evidence="5">
    <location>
        <begin position="402"/>
        <end position="422"/>
    </location>
</feature>
<dbReference type="AlphaFoldDB" id="E0XQK5"/>
<dbReference type="InterPro" id="IPR036259">
    <property type="entry name" value="MFS_trans_sf"/>
</dbReference>
<feature type="transmembrane region" description="Helical" evidence="5">
    <location>
        <begin position="307"/>
        <end position="325"/>
    </location>
</feature>
<dbReference type="CDD" id="cd06174">
    <property type="entry name" value="MFS"/>
    <property type="match status" value="1"/>
</dbReference>
<proteinExistence type="predicted"/>
<reference evidence="6" key="1">
    <citation type="journal article" date="2011" name="Environ. Microbiol.">
        <title>Time-series analyses of Monterey Bay coastal microbial picoplankton using a 'genome proxy' microarray.</title>
        <authorList>
            <person name="Rich V.I."/>
            <person name="Pham V.D."/>
            <person name="Eppley J."/>
            <person name="Shi Y."/>
            <person name="DeLong E.F."/>
        </authorList>
    </citation>
    <scope>NUCLEOTIDE SEQUENCE</scope>
</reference>
<evidence type="ECO:0000256" key="3">
    <source>
        <dbReference type="ARBA" id="ARBA00022989"/>
    </source>
</evidence>
<keyword evidence="3 5" id="KW-1133">Transmembrane helix</keyword>
<evidence type="ECO:0000256" key="4">
    <source>
        <dbReference type="ARBA" id="ARBA00023136"/>
    </source>
</evidence>
<sequence>MTKTINTASAHPDVIRYVKLLFLIMAGGAIYPLLYLRQNFELTLLSTFGMTLSELNVASSILGTSFFISYIPSGWLADRFSPRALLTFSVGMTGIIGLWYATLPAASWVTLIFGLWGVTTGLTFWAALIKGCALLAPEHLQARYFGLLEGGRGLFEALLATIAVAWFAYAVGSLYSADEAAMVQVIHFYSIVCLVIAAFLWFVLKEDNPDEATDTTEANRGSETFRETLSDVWSLLTNVRVWLVALCILVGYQVFWSTYSYSRFFQTQFGLDAVAVAALTTVRLWMRPVGAVLVGFIGDRFHPVRSLGIAIALAGVSLLGLLVLPEDSPYILLYLAVATSSIVIYGVRGIYWASFNTTRIAPRRAGLAIGMVSMIGYTPEIYMPILNTYLIDMYGDSVGYQLYFGGVALTAFFGTASAFYLLHLSRNDENDRSQIRDKN</sequence>
<dbReference type="Pfam" id="PF07690">
    <property type="entry name" value="MFS_1"/>
    <property type="match status" value="1"/>
</dbReference>
<dbReference type="PANTHER" id="PTHR43826">
    <property type="entry name" value="GLUCOSE-6-PHOSPHATE EXCHANGER SLC37A4"/>
    <property type="match status" value="1"/>
</dbReference>
<accession>E0XQK5</accession>
<dbReference type="InterPro" id="IPR011701">
    <property type="entry name" value="MFS"/>
</dbReference>
<dbReference type="SUPFAM" id="SSF103473">
    <property type="entry name" value="MFS general substrate transporter"/>
    <property type="match status" value="1"/>
</dbReference>
<dbReference type="PANTHER" id="PTHR43826:SF3">
    <property type="entry name" value="GLUCOSE-6-PHOSPHATE EXCHANGER SLC37A4"/>
    <property type="match status" value="1"/>
</dbReference>
<feature type="transmembrane region" description="Helical" evidence="5">
    <location>
        <begin position="365"/>
        <end position="382"/>
    </location>
</feature>
<feature type="transmembrane region" description="Helical" evidence="5">
    <location>
        <begin position="20"/>
        <end position="37"/>
    </location>
</feature>
<feature type="transmembrane region" description="Helical" evidence="5">
    <location>
        <begin position="265"/>
        <end position="286"/>
    </location>
</feature>
<evidence type="ECO:0000313" key="6">
    <source>
        <dbReference type="EMBL" id="ADI16696.1"/>
    </source>
</evidence>
<dbReference type="GO" id="GO:0061513">
    <property type="term" value="F:glucose 6-phosphate:phosphate antiporter activity"/>
    <property type="evidence" value="ECO:0007669"/>
    <property type="project" value="TreeGrafter"/>
</dbReference>
<organism evidence="6">
    <name type="scientific">uncultured gamma proteobacterium HF0010_05D02</name>
    <dbReference type="NCBI Taxonomy" id="710978"/>
    <lineage>
        <taxon>Bacteria</taxon>
        <taxon>Pseudomonadati</taxon>
        <taxon>Pseudomonadota</taxon>
        <taxon>Gammaproteobacteria</taxon>
        <taxon>environmental samples</taxon>
    </lineage>
</organism>
<dbReference type="GO" id="GO:0016020">
    <property type="term" value="C:membrane"/>
    <property type="evidence" value="ECO:0007669"/>
    <property type="project" value="UniProtKB-ARBA"/>
</dbReference>
<feature type="transmembrane region" description="Helical" evidence="5">
    <location>
        <begin position="181"/>
        <end position="204"/>
    </location>
</feature>
<feature type="transmembrane region" description="Helical" evidence="5">
    <location>
        <begin position="241"/>
        <end position="259"/>
    </location>
</feature>
<dbReference type="GO" id="GO:0035435">
    <property type="term" value="P:phosphate ion transmembrane transport"/>
    <property type="evidence" value="ECO:0007669"/>
    <property type="project" value="TreeGrafter"/>
</dbReference>
<comment type="subcellular location">
    <subcellularLocation>
        <location evidence="1">Endomembrane system</location>
        <topology evidence="1">Multi-pass membrane protein</topology>
    </subcellularLocation>
</comment>
<feature type="transmembrane region" description="Helical" evidence="5">
    <location>
        <begin position="108"/>
        <end position="136"/>
    </location>
</feature>
<dbReference type="GO" id="GO:0012505">
    <property type="term" value="C:endomembrane system"/>
    <property type="evidence" value="ECO:0007669"/>
    <property type="project" value="UniProtKB-SubCell"/>
</dbReference>
<evidence type="ECO:0000256" key="2">
    <source>
        <dbReference type="ARBA" id="ARBA00022692"/>
    </source>
</evidence>
<keyword evidence="4 5" id="KW-0472">Membrane</keyword>
<evidence type="ECO:0000256" key="1">
    <source>
        <dbReference type="ARBA" id="ARBA00004127"/>
    </source>
</evidence>